<dbReference type="InterPro" id="IPR056091">
    <property type="entry name" value="DUF7674"/>
</dbReference>
<organism evidence="2 3">
    <name type="scientific">Kangiella aquimarina</name>
    <dbReference type="NCBI Taxonomy" id="261965"/>
    <lineage>
        <taxon>Bacteria</taxon>
        <taxon>Pseudomonadati</taxon>
        <taxon>Pseudomonadota</taxon>
        <taxon>Gammaproteobacteria</taxon>
        <taxon>Kangiellales</taxon>
        <taxon>Kangiellaceae</taxon>
        <taxon>Kangiella</taxon>
    </lineage>
</organism>
<evidence type="ECO:0000259" key="1">
    <source>
        <dbReference type="Pfam" id="PF24722"/>
    </source>
</evidence>
<protein>
    <recommendedName>
        <fullName evidence="1">DUF7674 domain-containing protein</fullName>
    </recommendedName>
</protein>
<name>A0ABZ0X1D7_9GAMM</name>
<reference evidence="2 3" key="1">
    <citation type="submission" date="2023-11" db="EMBL/GenBank/DDBJ databases">
        <title>MicrobeMod: A computational toolkit for identifying prokaryotic methylation and restriction-modification with nanopore sequencing.</title>
        <authorList>
            <person name="Crits-Christoph A."/>
            <person name="Kang S.C."/>
            <person name="Lee H."/>
            <person name="Ostrov N."/>
        </authorList>
    </citation>
    <scope>NUCLEOTIDE SEQUENCE [LARGE SCALE GENOMIC DNA]</scope>
    <source>
        <strain evidence="2 3">DSMZ 16071</strain>
    </source>
</reference>
<accession>A0ABZ0X1D7</accession>
<dbReference type="Proteomes" id="UP001324185">
    <property type="component" value="Chromosome"/>
</dbReference>
<evidence type="ECO:0000313" key="2">
    <source>
        <dbReference type="EMBL" id="WQG84373.1"/>
    </source>
</evidence>
<feature type="domain" description="DUF7674" evidence="1">
    <location>
        <begin position="8"/>
        <end position="78"/>
    </location>
</feature>
<proteinExistence type="predicted"/>
<evidence type="ECO:0000313" key="3">
    <source>
        <dbReference type="Proteomes" id="UP001324185"/>
    </source>
</evidence>
<sequence>MPLDDIYNNFRAEFPEITRLTDLEHMQEWDSVDPEMAFSWFESLARVINREMSKGASVKPYIPVFEFFRRGFMLGNDEEMY</sequence>
<dbReference type="RefSeq" id="WP_018624841.1">
    <property type="nucleotide sequence ID" value="NZ_CP140158.1"/>
</dbReference>
<dbReference type="EMBL" id="CP140158">
    <property type="protein sequence ID" value="WQG84373.1"/>
    <property type="molecule type" value="Genomic_DNA"/>
</dbReference>
<gene>
    <name evidence="2" type="ORF">SR900_07835</name>
</gene>
<keyword evidence="3" id="KW-1185">Reference proteome</keyword>
<dbReference type="Pfam" id="PF24722">
    <property type="entry name" value="DUF7674"/>
    <property type="match status" value="1"/>
</dbReference>